<keyword evidence="1" id="KW-0862">Zinc</keyword>
<comment type="caution">
    <text evidence="4">The sequence shown here is derived from an EMBL/GenBank/DDBJ whole genome shotgun (WGS) entry which is preliminary data.</text>
</comment>
<sequence>MSYLFALMAKTTLLGHSNSRYLSEGNIYAIMLMAILLSLTETKITLSMPNGKSKMHKSWPRRFQLKHNITTFKWIVFGLISCIETLYHHWMHVSMIYYMKNNALLHSPSLKNISHPLFLWHICSKKFCYYCKKDGHTIKECPTRPQRRTATAFTASVDSSILDSFPNPTPIQQNTPTNVPTLTLEMVQQMIISAFSTLGFSSKSSSPWYFDHGLPTT</sequence>
<evidence type="ECO:0000256" key="1">
    <source>
        <dbReference type="PROSITE-ProRule" id="PRU00047"/>
    </source>
</evidence>
<evidence type="ECO:0000259" key="3">
    <source>
        <dbReference type="PROSITE" id="PS50158"/>
    </source>
</evidence>
<dbReference type="SUPFAM" id="SSF57756">
    <property type="entry name" value="Retrovirus zinc finger-like domains"/>
    <property type="match status" value="1"/>
</dbReference>
<feature type="transmembrane region" description="Helical" evidence="2">
    <location>
        <begin position="27"/>
        <end position="48"/>
    </location>
</feature>
<keyword evidence="2" id="KW-1133">Transmembrane helix</keyword>
<name>A0A371ED02_MUCPR</name>
<dbReference type="OrthoDB" id="1706811at2759"/>
<evidence type="ECO:0000313" key="4">
    <source>
        <dbReference type="EMBL" id="RDX63917.1"/>
    </source>
</evidence>
<dbReference type="Gene3D" id="4.10.60.10">
    <property type="entry name" value="Zinc finger, CCHC-type"/>
    <property type="match status" value="1"/>
</dbReference>
<protein>
    <recommendedName>
        <fullName evidence="3">CCHC-type domain-containing protein</fullName>
    </recommendedName>
</protein>
<dbReference type="GO" id="GO:0008270">
    <property type="term" value="F:zinc ion binding"/>
    <property type="evidence" value="ECO:0007669"/>
    <property type="project" value="UniProtKB-KW"/>
</dbReference>
<dbReference type="PROSITE" id="PS50158">
    <property type="entry name" value="ZF_CCHC"/>
    <property type="match status" value="1"/>
</dbReference>
<feature type="transmembrane region" description="Helical" evidence="2">
    <location>
        <begin position="69"/>
        <end position="90"/>
    </location>
</feature>
<organism evidence="4 5">
    <name type="scientific">Mucuna pruriens</name>
    <name type="common">Velvet bean</name>
    <name type="synonym">Dolichos pruriens</name>
    <dbReference type="NCBI Taxonomy" id="157652"/>
    <lineage>
        <taxon>Eukaryota</taxon>
        <taxon>Viridiplantae</taxon>
        <taxon>Streptophyta</taxon>
        <taxon>Embryophyta</taxon>
        <taxon>Tracheophyta</taxon>
        <taxon>Spermatophyta</taxon>
        <taxon>Magnoliopsida</taxon>
        <taxon>eudicotyledons</taxon>
        <taxon>Gunneridae</taxon>
        <taxon>Pentapetalae</taxon>
        <taxon>rosids</taxon>
        <taxon>fabids</taxon>
        <taxon>Fabales</taxon>
        <taxon>Fabaceae</taxon>
        <taxon>Papilionoideae</taxon>
        <taxon>50 kb inversion clade</taxon>
        <taxon>NPAAA clade</taxon>
        <taxon>indigoferoid/millettioid clade</taxon>
        <taxon>Phaseoleae</taxon>
        <taxon>Mucuna</taxon>
    </lineage>
</organism>
<evidence type="ECO:0000313" key="5">
    <source>
        <dbReference type="Proteomes" id="UP000257109"/>
    </source>
</evidence>
<keyword evidence="2" id="KW-0812">Transmembrane</keyword>
<dbReference type="EMBL" id="QJKJ01014647">
    <property type="protein sequence ID" value="RDX63917.1"/>
    <property type="molecule type" value="Genomic_DNA"/>
</dbReference>
<gene>
    <name evidence="4" type="ORF">CR513_57592</name>
</gene>
<dbReference type="GO" id="GO:0003676">
    <property type="term" value="F:nucleic acid binding"/>
    <property type="evidence" value="ECO:0007669"/>
    <property type="project" value="InterPro"/>
</dbReference>
<dbReference type="InterPro" id="IPR001878">
    <property type="entry name" value="Znf_CCHC"/>
</dbReference>
<keyword evidence="1" id="KW-0479">Metal-binding</keyword>
<dbReference type="Proteomes" id="UP000257109">
    <property type="component" value="Unassembled WGS sequence"/>
</dbReference>
<proteinExistence type="predicted"/>
<feature type="domain" description="CCHC-type" evidence="3">
    <location>
        <begin position="128"/>
        <end position="142"/>
    </location>
</feature>
<accession>A0A371ED02</accession>
<feature type="non-terminal residue" evidence="4">
    <location>
        <position position="1"/>
    </location>
</feature>
<reference evidence="4" key="1">
    <citation type="submission" date="2018-05" db="EMBL/GenBank/DDBJ databases">
        <title>Draft genome of Mucuna pruriens seed.</title>
        <authorList>
            <person name="Nnadi N.E."/>
            <person name="Vos R."/>
            <person name="Hasami M.H."/>
            <person name="Devisetty U.K."/>
            <person name="Aguiy J.C."/>
        </authorList>
    </citation>
    <scope>NUCLEOTIDE SEQUENCE [LARGE SCALE GENOMIC DNA]</scope>
    <source>
        <strain evidence="4">JCA_2017</strain>
    </source>
</reference>
<keyword evidence="1" id="KW-0863">Zinc-finger</keyword>
<keyword evidence="5" id="KW-1185">Reference proteome</keyword>
<dbReference type="InterPro" id="IPR036875">
    <property type="entry name" value="Znf_CCHC_sf"/>
</dbReference>
<dbReference type="AlphaFoldDB" id="A0A371ED02"/>
<evidence type="ECO:0000256" key="2">
    <source>
        <dbReference type="SAM" id="Phobius"/>
    </source>
</evidence>
<keyword evidence="2" id="KW-0472">Membrane</keyword>